<dbReference type="SUPFAM" id="SSF52540">
    <property type="entry name" value="P-loop containing nucleoside triphosphate hydrolases"/>
    <property type="match status" value="1"/>
</dbReference>
<accession>A0ABV2VV17</accession>
<evidence type="ECO:0000313" key="5">
    <source>
        <dbReference type="Proteomes" id="UP001550348"/>
    </source>
</evidence>
<dbReference type="PROSITE" id="PS50043">
    <property type="entry name" value="HTH_LUXR_2"/>
    <property type="match status" value="1"/>
</dbReference>
<dbReference type="PANTHER" id="PTHR16305:SF35">
    <property type="entry name" value="TRANSCRIPTIONAL ACTIVATOR DOMAIN"/>
    <property type="match status" value="1"/>
</dbReference>
<evidence type="ECO:0000256" key="2">
    <source>
        <dbReference type="ARBA" id="ARBA00022840"/>
    </source>
</evidence>
<evidence type="ECO:0000256" key="1">
    <source>
        <dbReference type="ARBA" id="ARBA00022741"/>
    </source>
</evidence>
<comment type="caution">
    <text evidence="4">The sequence shown here is derived from an EMBL/GenBank/DDBJ whole genome shotgun (WGS) entry which is preliminary data.</text>
</comment>
<name>A0ABV2VV17_9ACTN</name>
<organism evidence="4 5">
    <name type="scientific">Micromonospora fulviviridis</name>
    <dbReference type="NCBI Taxonomy" id="47860"/>
    <lineage>
        <taxon>Bacteria</taxon>
        <taxon>Bacillati</taxon>
        <taxon>Actinomycetota</taxon>
        <taxon>Actinomycetes</taxon>
        <taxon>Micromonosporales</taxon>
        <taxon>Micromonosporaceae</taxon>
        <taxon>Micromonospora</taxon>
    </lineage>
</organism>
<keyword evidence="1" id="KW-0547">Nucleotide-binding</keyword>
<proteinExistence type="predicted"/>
<keyword evidence="5" id="KW-1185">Reference proteome</keyword>
<dbReference type="InterPro" id="IPR027417">
    <property type="entry name" value="P-loop_NTPase"/>
</dbReference>
<dbReference type="CDD" id="cd06170">
    <property type="entry name" value="LuxR_C_like"/>
    <property type="match status" value="1"/>
</dbReference>
<keyword evidence="2" id="KW-0067">ATP-binding</keyword>
<dbReference type="Proteomes" id="UP001550348">
    <property type="component" value="Unassembled WGS sequence"/>
</dbReference>
<protein>
    <submittedName>
        <fullName evidence="4">AAA family ATPase</fullName>
    </submittedName>
</protein>
<dbReference type="InterPro" id="IPR000792">
    <property type="entry name" value="Tscrpt_reg_LuxR_C"/>
</dbReference>
<sequence>MRSLASPMVGRDAELAALRELISGLAEGRGGAAWVEGEPGIGKSALISAASDEAARLGCAVYAGSAPELLPPFPLQVLLDALLVGRDSVDPLRAPLAGLLRGAGGSELLTPRDVAALLGEQILALVDRLCSVTPVVLVLDDAQWADEASLSVWSRLGRATAQAPLLLVTACRPLPRRPEVAAMRRDFVERGTTVLPLGALSAPQVIEVVGELVGAVPSGALGELTGQAGGNPLYVREVVDALVRESRIRVVAGVAELAGAGELPGSLPEAIGRRLGFLPERIRSVLGLAAVLGSAFTVDDLGVVSGQPAAELMAVVDEAVAGGVLAASGDRLVFRHGLIRQALYEGMPVSLRAALHRQAARALAGAGAPLEQVAEQLLAGPETADEWMIDWVAREAVGLAYRAPWVAVELLKRVRDRVDANPRRERLDADLTVALSQFGDNEQVEQLARPVLAFSRDPVVAARVAWTLGYALSRMGRYEQTVEVAEDTLERPGLPPVWAARMEALRALSLCALGRLDESRAAATRAEAVGHEAGDRLAVGYALHALATLELSERRDITAYAAAIDLALGVLRDEPQAADLRLLLMTNHAATLGNLGRSAEADDAFGRAMVFAERAGTPPRLANLRAQIADYSFYRGRWDEALAELQAAADLPTDTAYRLAGRGVGALIAVHRDDRPAAEQEFSGVEELTSPANALRLYADLVLVAWALAAERAGQPAQALARLLAAFDPAGDGEFPQLTPDAPMWLADVVRLALVCGDHSTAAAAARAAAAAAERQARPSTTATAEHCAGLLADDPARILATADTFHRLGYPLFGAQALENAAVLYAERGDQPAARAAFARAIEVYTSLDAAWDIMRADARLRVHGIRRGRRGPRRRPSTGWEALTATERKIADLVAAGQSNPDIAAQLFLSRRTVETHVSHILAKLGGHSRVDIARELATSQ</sequence>
<reference evidence="4 5" key="1">
    <citation type="submission" date="2024-06" db="EMBL/GenBank/DDBJ databases">
        <title>The Natural Products Discovery Center: Release of the First 8490 Sequenced Strains for Exploring Actinobacteria Biosynthetic Diversity.</title>
        <authorList>
            <person name="Kalkreuter E."/>
            <person name="Kautsar S.A."/>
            <person name="Yang D."/>
            <person name="Bader C.D."/>
            <person name="Teijaro C.N."/>
            <person name="Fluegel L."/>
            <person name="Davis C.M."/>
            <person name="Simpson J.R."/>
            <person name="Lauterbach L."/>
            <person name="Steele A.D."/>
            <person name="Gui C."/>
            <person name="Meng S."/>
            <person name="Li G."/>
            <person name="Viehrig K."/>
            <person name="Ye F."/>
            <person name="Su P."/>
            <person name="Kiefer A.F."/>
            <person name="Nichols A."/>
            <person name="Cepeda A.J."/>
            <person name="Yan W."/>
            <person name="Fan B."/>
            <person name="Jiang Y."/>
            <person name="Adhikari A."/>
            <person name="Zheng C.-J."/>
            <person name="Schuster L."/>
            <person name="Cowan T.M."/>
            <person name="Smanski M.J."/>
            <person name="Chevrette M.G."/>
            <person name="De Carvalho L.P.S."/>
            <person name="Shen B."/>
        </authorList>
    </citation>
    <scope>NUCLEOTIDE SEQUENCE [LARGE SCALE GENOMIC DNA]</scope>
    <source>
        <strain evidence="4 5">NPDC006286</strain>
    </source>
</reference>
<dbReference type="SUPFAM" id="SSF48452">
    <property type="entry name" value="TPR-like"/>
    <property type="match status" value="1"/>
</dbReference>
<evidence type="ECO:0000313" key="4">
    <source>
        <dbReference type="EMBL" id="MEU0156631.1"/>
    </source>
</evidence>
<dbReference type="PROSITE" id="PS00622">
    <property type="entry name" value="HTH_LUXR_1"/>
    <property type="match status" value="1"/>
</dbReference>
<evidence type="ECO:0000259" key="3">
    <source>
        <dbReference type="PROSITE" id="PS50043"/>
    </source>
</evidence>
<dbReference type="Gene3D" id="1.10.10.10">
    <property type="entry name" value="Winged helix-like DNA-binding domain superfamily/Winged helix DNA-binding domain"/>
    <property type="match status" value="1"/>
</dbReference>
<dbReference type="Pfam" id="PF00196">
    <property type="entry name" value="GerE"/>
    <property type="match status" value="1"/>
</dbReference>
<dbReference type="Gene3D" id="1.25.40.10">
    <property type="entry name" value="Tetratricopeptide repeat domain"/>
    <property type="match status" value="2"/>
</dbReference>
<dbReference type="Pfam" id="PF13191">
    <property type="entry name" value="AAA_16"/>
    <property type="match status" value="1"/>
</dbReference>
<feature type="domain" description="HTH luxR-type" evidence="3">
    <location>
        <begin position="878"/>
        <end position="943"/>
    </location>
</feature>
<dbReference type="EMBL" id="JBEXRX010000209">
    <property type="protein sequence ID" value="MEU0156631.1"/>
    <property type="molecule type" value="Genomic_DNA"/>
</dbReference>
<gene>
    <name evidence="4" type="ORF">ABZ071_33085</name>
</gene>
<dbReference type="PRINTS" id="PR00038">
    <property type="entry name" value="HTHLUXR"/>
</dbReference>
<dbReference type="InterPro" id="IPR041664">
    <property type="entry name" value="AAA_16"/>
</dbReference>
<dbReference type="SUPFAM" id="SSF46894">
    <property type="entry name" value="C-terminal effector domain of the bipartite response regulators"/>
    <property type="match status" value="1"/>
</dbReference>
<dbReference type="PANTHER" id="PTHR16305">
    <property type="entry name" value="TESTICULAR SOLUBLE ADENYLYL CYCLASE"/>
    <property type="match status" value="1"/>
</dbReference>
<dbReference type="InterPro" id="IPR036388">
    <property type="entry name" value="WH-like_DNA-bd_sf"/>
</dbReference>
<dbReference type="RefSeq" id="WP_355668133.1">
    <property type="nucleotide sequence ID" value="NZ_JBEXRX010000209.1"/>
</dbReference>
<dbReference type="SMART" id="SM00421">
    <property type="entry name" value="HTH_LUXR"/>
    <property type="match status" value="1"/>
</dbReference>
<dbReference type="InterPro" id="IPR016032">
    <property type="entry name" value="Sig_transdc_resp-reg_C-effctor"/>
</dbReference>
<dbReference type="InterPro" id="IPR011990">
    <property type="entry name" value="TPR-like_helical_dom_sf"/>
</dbReference>